<dbReference type="Gene3D" id="3.40.220.10">
    <property type="entry name" value="Leucine Aminopeptidase, subunit E, domain 1"/>
    <property type="match status" value="1"/>
</dbReference>
<dbReference type="KEGG" id="rhoz:GXP67_26185"/>
<dbReference type="AlphaFoldDB" id="A0A6C0GPB2"/>
<keyword evidence="3" id="KW-1185">Reference proteome</keyword>
<dbReference type="InterPro" id="IPR043472">
    <property type="entry name" value="Macro_dom-like"/>
</dbReference>
<dbReference type="SUPFAM" id="SSF52949">
    <property type="entry name" value="Macro domain-like"/>
    <property type="match status" value="1"/>
</dbReference>
<dbReference type="PROSITE" id="PS51154">
    <property type="entry name" value="MACRO"/>
    <property type="match status" value="1"/>
</dbReference>
<dbReference type="EMBL" id="CP048222">
    <property type="protein sequence ID" value="QHT69885.1"/>
    <property type="molecule type" value="Genomic_DNA"/>
</dbReference>
<evidence type="ECO:0000259" key="1">
    <source>
        <dbReference type="PROSITE" id="PS51154"/>
    </source>
</evidence>
<gene>
    <name evidence="2" type="ORF">GXP67_26185</name>
</gene>
<dbReference type="Proteomes" id="UP000480178">
    <property type="component" value="Chromosome"/>
</dbReference>
<accession>A0A6C0GPB2</accession>
<organism evidence="2 3">
    <name type="scientific">Rhodocytophaga rosea</name>
    <dbReference type="NCBI Taxonomy" id="2704465"/>
    <lineage>
        <taxon>Bacteria</taxon>
        <taxon>Pseudomonadati</taxon>
        <taxon>Bacteroidota</taxon>
        <taxon>Cytophagia</taxon>
        <taxon>Cytophagales</taxon>
        <taxon>Rhodocytophagaceae</taxon>
        <taxon>Rhodocytophaga</taxon>
    </lineage>
</organism>
<feature type="domain" description="Macro" evidence="1">
    <location>
        <begin position="13"/>
        <end position="217"/>
    </location>
</feature>
<dbReference type="SMART" id="SM00506">
    <property type="entry name" value="A1pp"/>
    <property type="match status" value="1"/>
</dbReference>
<reference evidence="2 3" key="1">
    <citation type="submission" date="2020-01" db="EMBL/GenBank/DDBJ databases">
        <authorList>
            <person name="Kim M.K."/>
        </authorList>
    </citation>
    <scope>NUCLEOTIDE SEQUENCE [LARGE SCALE GENOMIC DNA]</scope>
    <source>
        <strain evidence="2 3">172606-1</strain>
    </source>
</reference>
<evidence type="ECO:0000313" key="3">
    <source>
        <dbReference type="Proteomes" id="UP000480178"/>
    </source>
</evidence>
<protein>
    <submittedName>
        <fullName evidence="2">Appr-1-p processing protein</fullName>
    </submittedName>
</protein>
<dbReference type="Pfam" id="PF01661">
    <property type="entry name" value="Macro"/>
    <property type="match status" value="1"/>
</dbReference>
<dbReference type="InterPro" id="IPR002589">
    <property type="entry name" value="Macro_dom"/>
</dbReference>
<name>A0A6C0GPB2_9BACT</name>
<sequence length="217" mass="24242">MKIILSDTNHSVIKAWQLYFKDCQDVEIFAGSIFETGCNAIVSPANSFGFMDGGLDLAISNYLGWHVQAILQAKIKQKYHGELLVGQAEIVETGHPKIPYLISAPTMRVPLILNTTVNVYLAMRAVLLLIKYCKLDNGTPVKEVVRAVSISGLGTGVGKVPADICARQMRVAYDEVILDKVSFPSSWVDAQQKNQLLYTQQTRDLQYYQNLDWDKTE</sequence>
<proteinExistence type="predicted"/>
<evidence type="ECO:0000313" key="2">
    <source>
        <dbReference type="EMBL" id="QHT69885.1"/>
    </source>
</evidence>
<dbReference type="RefSeq" id="WP_162445868.1">
    <property type="nucleotide sequence ID" value="NZ_CP048222.1"/>
</dbReference>